<accession>C1N1P7</accession>
<evidence type="ECO:0000256" key="6">
    <source>
        <dbReference type="ARBA" id="ARBA00023123"/>
    </source>
</evidence>
<dbReference type="PROSITE" id="PS51844">
    <property type="entry name" value="SH3_LIKE"/>
    <property type="match status" value="1"/>
</dbReference>
<dbReference type="SMART" id="SM00015">
    <property type="entry name" value="IQ"/>
    <property type="match status" value="5"/>
</dbReference>
<feature type="domain" description="Myosin N-terminal SH3-like" evidence="14">
    <location>
        <begin position="10"/>
        <end position="66"/>
    </location>
</feature>
<feature type="coiled-coil region" evidence="10">
    <location>
        <begin position="925"/>
        <end position="1087"/>
    </location>
</feature>
<name>C1N1P7_MICPC</name>
<evidence type="ECO:0000259" key="13">
    <source>
        <dbReference type="PROSITE" id="PS51456"/>
    </source>
</evidence>
<dbReference type="InterPro" id="IPR001609">
    <property type="entry name" value="Myosin_head_motor_dom-like"/>
</dbReference>
<evidence type="ECO:0000259" key="14">
    <source>
        <dbReference type="PROSITE" id="PS51844"/>
    </source>
</evidence>
<dbReference type="Gene3D" id="1.10.10.820">
    <property type="match status" value="1"/>
</dbReference>
<dbReference type="GO" id="GO:0000146">
    <property type="term" value="F:microfilament motor activity"/>
    <property type="evidence" value="ECO:0007669"/>
    <property type="project" value="TreeGrafter"/>
</dbReference>
<feature type="region of interest" description="Actin-binding" evidence="9">
    <location>
        <begin position="646"/>
        <end position="668"/>
    </location>
</feature>
<feature type="domain" description="Myosin motor" evidence="13">
    <location>
        <begin position="65"/>
        <end position="767"/>
    </location>
</feature>
<dbReference type="CDD" id="cd01384">
    <property type="entry name" value="MYSc_Myo11"/>
    <property type="match status" value="1"/>
</dbReference>
<evidence type="ECO:0000256" key="1">
    <source>
        <dbReference type="ARBA" id="ARBA00008049"/>
    </source>
</evidence>
<feature type="region of interest" description="Disordered" evidence="11">
    <location>
        <begin position="1103"/>
        <end position="1144"/>
    </location>
</feature>
<evidence type="ECO:0000259" key="12">
    <source>
        <dbReference type="PROSITE" id="PS51126"/>
    </source>
</evidence>
<dbReference type="Pfam" id="PF00063">
    <property type="entry name" value="Myosin_head"/>
    <property type="match status" value="1"/>
</dbReference>
<evidence type="ECO:0000256" key="5">
    <source>
        <dbReference type="ARBA" id="ARBA00023054"/>
    </source>
</evidence>
<dbReference type="PANTHER" id="PTHR13140:SF781">
    <property type="entry name" value="MYOSIN-15"/>
    <property type="match status" value="1"/>
</dbReference>
<dbReference type="PRINTS" id="PR00193">
    <property type="entry name" value="MYOSINHEAVY"/>
</dbReference>
<gene>
    <name evidence="15" type="ORF">MICPUCDRAFT_28890</name>
</gene>
<keyword evidence="8 9" id="KW-0009">Actin-binding</keyword>
<dbReference type="Gene3D" id="1.20.58.530">
    <property type="match status" value="1"/>
</dbReference>
<sequence>MTEAAANAIAAGVKVWVPDADEAWVSATVTSVDGDDAVVQVAGAKSAEAATRTIRVRECNLQEREDREDMVKLNYLHEPGVLHNLGNRYGLDEIYTYTGSILIAVNPFQRIPHLYDHHMMDQYRGTQLGELSPHVFAVAEAAFRAMSKEKASQSILVSGESGAGKTETAKQIMQYLAHMGGRCADADGGETGGDGDVEFDHARPVEQQVLESNPLLEAFGNAKTVRNDNSSRFGKFIEIQFDKHDRISGAAIRTYLLERSRIVNVDDPERNFHVFYQLLDGASDDERATLRLKTPADYHYTNQSSCATLDGVDNATEYAATRRAMDVVGIEKREQDAVMRVIAGILHLGNVDFKPIDGASDDGCELKDAASATALEDAAAVMMVDASRLEKALKTRTIATPDGAITKPLDVHAALNSRDSLAKTLYSRLFDWLVARINVSIGQDASSECFIGVLDIYGFESFKTNSFEQFCINLANEKLQQHFNQHVFKMEQEEYEREAIDWSYIEFVDNQDVLDLIEKKSNPPGIITMLDEACMFPTTTHEQLSQKLYAGLSDNPRFKKPKRSVTAFTLTHYAGEVTYESDHFIEKNKDFVVAEHQSLLASSGMELLVGIFDVKADAALKAAGGGGRGKNAMKFSSIAAGFKTQLAELMAKLNQTSPHYIRCIKPNQLNKPMVFENANVLHQLRCGGVLEAVRISCAGYPSRKPIEEFLDRFGLLAKDKDALFKPGLEVDVIKSILADAGLSSWQMGKTKVFLRAGQMAVLDVIRHKALNDAAVFVQKFVRRGQKRKAFLATKAAANCVARWTRGMLARRLANHIRLTNAATRCQARARCAIAVRKFHALRSATVRIQAHARGAAQRARYRVHRQHVAATKIQAHVRMCAQREAYVRRKKASVTFQCAWRKKAAGRELRRRRHEQRETGALQKAKSELEKRLELERVKAELEHRRLMEMEAKREKEAAEHAAAMEEMRAAMEAAATAAAREARRVAEEQAALERVEAARAEAEATEAARVAEAAATSAALDALRASAEETARALETSKANAAAALAAEKENVETLAARLKASDEDNRALRERVMMLENENARLKQIAKENVMAMTSMKAADNMKTPTGPKTTLAAGAGVDGGLSPPTPDSVTGLTPPSAGTERDIERQQAELDAKRASLANARASAEHDVLLEVIDRASDVGFSGGTPILACVAFRSLLHWRVFELERTGLFDRIMGNMSAAVEVTTDDNAKLTYWLSNTFTLLHLLQRTLKTSGGGLGSARRRSAGVGIFERFNSRLRSSPAGNSAGKDGGEPVGIPGVRQVDAKYPAFLFKQQLTAFVEKIYGFLRDNVKREITPQLGSCIQAPRLRGGSGGDASPTANQLGPQLGTHWRTILDCLDDLLAVMKANHVPTFLVRKFFTQIFCFINVQLFNALLLRRECCSFSNGEYIKTGLAELENWLIESKDHTGNAWEELRYIRQAVQLLVIHQKPKKTLNEITLELCPVLSIQQLYRISTMYWDDKYGTETVSQEVLVAMKELMMKDQNTNMSNSFLLDDDSSIHFTIDDISGTMSSIDLSVVEPPEAMRENPAFRFLMDAVGSE</sequence>
<dbReference type="GeneID" id="9687593"/>
<dbReference type="InterPro" id="IPR008989">
    <property type="entry name" value="Myosin_S1_N"/>
</dbReference>
<evidence type="ECO:0000256" key="4">
    <source>
        <dbReference type="ARBA" id="ARBA00022840"/>
    </source>
</evidence>
<dbReference type="InterPro" id="IPR036961">
    <property type="entry name" value="Kinesin_motor_dom_sf"/>
</dbReference>
<dbReference type="SMART" id="SM00242">
    <property type="entry name" value="MYSc"/>
    <property type="match status" value="1"/>
</dbReference>
<dbReference type="STRING" id="564608.C1N1P7"/>
<organism evidence="16">
    <name type="scientific">Micromonas pusilla (strain CCMP1545)</name>
    <name type="common">Picoplanktonic green alga</name>
    <dbReference type="NCBI Taxonomy" id="564608"/>
    <lineage>
        <taxon>Eukaryota</taxon>
        <taxon>Viridiplantae</taxon>
        <taxon>Chlorophyta</taxon>
        <taxon>Mamiellophyceae</taxon>
        <taxon>Mamiellales</taxon>
        <taxon>Mamiellaceae</taxon>
        <taxon>Micromonas</taxon>
    </lineage>
</organism>
<dbReference type="GO" id="GO:0016459">
    <property type="term" value="C:myosin complex"/>
    <property type="evidence" value="ECO:0007669"/>
    <property type="project" value="UniProtKB-KW"/>
</dbReference>
<dbReference type="InterPro" id="IPR000048">
    <property type="entry name" value="IQ_motif_EF-hand-BS"/>
</dbReference>
<dbReference type="PANTHER" id="PTHR13140">
    <property type="entry name" value="MYOSIN"/>
    <property type="match status" value="1"/>
</dbReference>
<dbReference type="Pfam" id="PF02736">
    <property type="entry name" value="Myosin_N"/>
    <property type="match status" value="1"/>
</dbReference>
<dbReference type="GO" id="GO:0005524">
    <property type="term" value="F:ATP binding"/>
    <property type="evidence" value="ECO:0007669"/>
    <property type="project" value="UniProtKB-UniRule"/>
</dbReference>
<dbReference type="Gene3D" id="1.20.120.720">
    <property type="entry name" value="Myosin VI head, motor domain, U50 subdomain"/>
    <property type="match status" value="1"/>
</dbReference>
<evidence type="ECO:0000256" key="9">
    <source>
        <dbReference type="PROSITE-ProRule" id="PRU00782"/>
    </source>
</evidence>
<dbReference type="GO" id="GO:0051015">
    <property type="term" value="F:actin filament binding"/>
    <property type="evidence" value="ECO:0007669"/>
    <property type="project" value="InterPro"/>
</dbReference>
<evidence type="ECO:0000256" key="10">
    <source>
        <dbReference type="SAM" id="Coils"/>
    </source>
</evidence>
<dbReference type="SUPFAM" id="SSF52540">
    <property type="entry name" value="P-loop containing nucleoside triphosphate hydrolases"/>
    <property type="match status" value="1"/>
</dbReference>
<comment type="similarity">
    <text evidence="1">Belongs to the TRAFAC class myosin-kinesin ATPase superfamily. Myosin family. Plant myosin class XI subfamily.</text>
</comment>
<dbReference type="SMART" id="SM01132">
    <property type="entry name" value="DIL"/>
    <property type="match status" value="1"/>
</dbReference>
<dbReference type="InterPro" id="IPR036018">
    <property type="entry name" value="MYSc_Myo11"/>
</dbReference>
<dbReference type="OrthoDB" id="6108017at2759"/>
<dbReference type="GO" id="GO:0030048">
    <property type="term" value="P:actin filament-based movement"/>
    <property type="evidence" value="ECO:0007669"/>
    <property type="project" value="UniProtKB-ARBA"/>
</dbReference>
<dbReference type="PROSITE" id="PS51456">
    <property type="entry name" value="MYOSIN_MOTOR"/>
    <property type="match status" value="1"/>
</dbReference>
<dbReference type="InterPro" id="IPR004009">
    <property type="entry name" value="SH3_Myosin"/>
</dbReference>
<protein>
    <submittedName>
        <fullName evidence="15">Predicted protein</fullName>
    </submittedName>
</protein>
<evidence type="ECO:0000256" key="8">
    <source>
        <dbReference type="ARBA" id="ARBA00023203"/>
    </source>
</evidence>
<evidence type="ECO:0000256" key="7">
    <source>
        <dbReference type="ARBA" id="ARBA00023175"/>
    </source>
</evidence>
<dbReference type="InterPro" id="IPR027417">
    <property type="entry name" value="P-loop_NTPase"/>
</dbReference>
<reference evidence="15 16" key="1">
    <citation type="journal article" date="2009" name="Science">
        <title>Green evolution and dynamic adaptations revealed by genomes of the marine picoeukaryotes Micromonas.</title>
        <authorList>
            <person name="Worden A.Z."/>
            <person name="Lee J.H."/>
            <person name="Mock T."/>
            <person name="Rouze P."/>
            <person name="Simmons M.P."/>
            <person name="Aerts A.L."/>
            <person name="Allen A.E."/>
            <person name="Cuvelier M.L."/>
            <person name="Derelle E."/>
            <person name="Everett M.V."/>
            <person name="Foulon E."/>
            <person name="Grimwood J."/>
            <person name="Gundlach H."/>
            <person name="Henrissat B."/>
            <person name="Napoli C."/>
            <person name="McDonald S.M."/>
            <person name="Parker M.S."/>
            <person name="Rombauts S."/>
            <person name="Salamov A."/>
            <person name="Von Dassow P."/>
            <person name="Badger J.H."/>
            <person name="Coutinho P.M."/>
            <person name="Demir E."/>
            <person name="Dubchak I."/>
            <person name="Gentemann C."/>
            <person name="Eikrem W."/>
            <person name="Gready J.E."/>
            <person name="John U."/>
            <person name="Lanier W."/>
            <person name="Lindquist E.A."/>
            <person name="Lucas S."/>
            <person name="Mayer K.F."/>
            <person name="Moreau H."/>
            <person name="Not F."/>
            <person name="Otillar R."/>
            <person name="Panaud O."/>
            <person name="Pangilinan J."/>
            <person name="Paulsen I."/>
            <person name="Piegu B."/>
            <person name="Poliakov A."/>
            <person name="Robbens S."/>
            <person name="Schmutz J."/>
            <person name="Toulza E."/>
            <person name="Wyss T."/>
            <person name="Zelensky A."/>
            <person name="Zhou K."/>
            <person name="Armbrust E.V."/>
            <person name="Bhattacharya D."/>
            <person name="Goodenough U.W."/>
            <person name="Van de Peer Y."/>
            <person name="Grigoriev I.V."/>
        </authorList>
    </citation>
    <scope>NUCLEOTIDE SEQUENCE [LARGE SCALE GENOMIC DNA]</scope>
    <source>
        <strain evidence="15 16">CCMP1545</strain>
    </source>
</reference>
<dbReference type="Gene3D" id="2.30.30.360">
    <property type="entry name" value="Myosin S1 fragment, N-terminal"/>
    <property type="match status" value="1"/>
</dbReference>
<dbReference type="PROSITE" id="PS50096">
    <property type="entry name" value="IQ"/>
    <property type="match status" value="2"/>
</dbReference>
<feature type="domain" description="Dilute" evidence="12">
    <location>
        <begin position="1214"/>
        <end position="1522"/>
    </location>
</feature>
<dbReference type="OMA" id="DMTALWL"/>
<dbReference type="Gene3D" id="1.20.5.190">
    <property type="match status" value="2"/>
</dbReference>
<dbReference type="Gene3D" id="3.40.850.10">
    <property type="entry name" value="Kinesin motor domain"/>
    <property type="match status" value="1"/>
</dbReference>
<dbReference type="GO" id="GO:0005737">
    <property type="term" value="C:cytoplasm"/>
    <property type="evidence" value="ECO:0007669"/>
    <property type="project" value="TreeGrafter"/>
</dbReference>
<dbReference type="PROSITE" id="PS51126">
    <property type="entry name" value="DILUTE"/>
    <property type="match status" value="1"/>
</dbReference>
<dbReference type="InterPro" id="IPR002710">
    <property type="entry name" value="Dilute_dom"/>
</dbReference>
<dbReference type="GO" id="GO:0007015">
    <property type="term" value="P:actin filament organization"/>
    <property type="evidence" value="ECO:0007669"/>
    <property type="project" value="TreeGrafter"/>
</dbReference>
<evidence type="ECO:0000256" key="11">
    <source>
        <dbReference type="SAM" id="MobiDB-lite"/>
    </source>
</evidence>
<keyword evidence="2" id="KW-0677">Repeat</keyword>
<dbReference type="Gene3D" id="6.20.240.20">
    <property type="match status" value="1"/>
</dbReference>
<keyword evidence="6 9" id="KW-0518">Myosin</keyword>
<evidence type="ECO:0000256" key="2">
    <source>
        <dbReference type="ARBA" id="ARBA00022737"/>
    </source>
</evidence>
<evidence type="ECO:0000313" key="16">
    <source>
        <dbReference type="Proteomes" id="UP000001876"/>
    </source>
</evidence>
<keyword evidence="4 9" id="KW-0067">ATP-binding</keyword>
<dbReference type="KEGG" id="mpp:MICPUCDRAFT_28890"/>
<dbReference type="RefSeq" id="XP_003061952.1">
    <property type="nucleotide sequence ID" value="XM_003061906.1"/>
</dbReference>
<proteinExistence type="inferred from homology"/>
<dbReference type="Pfam" id="PF01843">
    <property type="entry name" value="DIL"/>
    <property type="match status" value="1"/>
</dbReference>
<evidence type="ECO:0000313" key="15">
    <source>
        <dbReference type="EMBL" id="EEH53664.1"/>
    </source>
</evidence>
<keyword evidence="7 9" id="KW-0505">Motor protein</keyword>
<dbReference type="eggNOG" id="KOG0160">
    <property type="taxonomic scope" value="Eukaryota"/>
</dbReference>
<evidence type="ECO:0000256" key="3">
    <source>
        <dbReference type="ARBA" id="ARBA00022741"/>
    </source>
</evidence>
<feature type="binding site" evidence="9">
    <location>
        <begin position="159"/>
        <end position="166"/>
    </location>
    <ligand>
        <name>ATP</name>
        <dbReference type="ChEBI" id="CHEBI:30616"/>
    </ligand>
</feature>
<keyword evidence="16" id="KW-1185">Reference proteome</keyword>
<keyword evidence="5 10" id="KW-0175">Coiled coil</keyword>
<dbReference type="GO" id="GO:0016020">
    <property type="term" value="C:membrane"/>
    <property type="evidence" value="ECO:0007669"/>
    <property type="project" value="TreeGrafter"/>
</dbReference>
<dbReference type="Proteomes" id="UP000001876">
    <property type="component" value="Unassembled WGS sequence"/>
</dbReference>
<dbReference type="EMBL" id="GG663745">
    <property type="protein sequence ID" value="EEH53664.1"/>
    <property type="molecule type" value="Genomic_DNA"/>
</dbReference>
<keyword evidence="3 9" id="KW-0547">Nucleotide-binding</keyword>
<dbReference type="FunFam" id="1.10.10.820:FF:000001">
    <property type="entry name" value="Myosin heavy chain"/>
    <property type="match status" value="1"/>
</dbReference>